<dbReference type="Pfam" id="PF14022">
    <property type="entry name" value="DUF4238"/>
    <property type="match status" value="1"/>
</dbReference>
<keyword evidence="2" id="KW-1185">Reference proteome</keyword>
<proteinExistence type="predicted"/>
<organism evidence="1 2">
    <name type="scientific">Sphingomonas xanthus</name>
    <dbReference type="NCBI Taxonomy" id="2594473"/>
    <lineage>
        <taxon>Bacteria</taxon>
        <taxon>Pseudomonadati</taxon>
        <taxon>Pseudomonadota</taxon>
        <taxon>Alphaproteobacteria</taxon>
        <taxon>Sphingomonadales</taxon>
        <taxon>Sphingomonadaceae</taxon>
        <taxon>Sphingomonas</taxon>
    </lineage>
</organism>
<protein>
    <submittedName>
        <fullName evidence="1">DUF4238 domain-containing protein</fullName>
    </submittedName>
</protein>
<dbReference type="InterPro" id="IPR025332">
    <property type="entry name" value="DUF4238"/>
</dbReference>
<dbReference type="AlphaFoldDB" id="A0A516IP49"/>
<dbReference type="OrthoDB" id="5918636at2"/>
<name>A0A516IP49_9SPHN</name>
<evidence type="ECO:0000313" key="1">
    <source>
        <dbReference type="EMBL" id="QDP18693.1"/>
    </source>
</evidence>
<accession>A0A516IP49</accession>
<dbReference type="Proteomes" id="UP000321857">
    <property type="component" value="Chromosome"/>
</dbReference>
<evidence type="ECO:0000313" key="2">
    <source>
        <dbReference type="Proteomes" id="UP000321857"/>
    </source>
</evidence>
<dbReference type="RefSeq" id="WP_147493155.1">
    <property type="nucleotide sequence ID" value="NZ_CP041659.1"/>
</dbReference>
<dbReference type="KEGG" id="sxa:FMM02_01200"/>
<sequence length="309" mass="35107">MDRWRRGSALKHHYVPQFLLRRWSNANGKLYVFAMCNGRLVCSERAPEYTGFEHDLYAVIANAIGLSEDVLERKLFGPIDKNASKVLEKLEQHAPISEDEHIAWTFFLSSLRVRQPDVLDFLRTDGIARMKAFLAEFDQTTLPASSVTTEQWFAENLPGALEARSLTSWLPRMITHDEVTDAFAGLKWWFREFEPAEAKLLLADDPIYWDGGLRKAGFMIHLPIAPDRLFIGTRSEESETILSQMPAAELIRRVNRTTLASSVDRIWASTQDEARTFIEAHLDDIGKDARIFRSIAPWARSTAAPANGS</sequence>
<dbReference type="EMBL" id="CP041659">
    <property type="protein sequence ID" value="QDP18693.1"/>
    <property type="molecule type" value="Genomic_DNA"/>
</dbReference>
<reference evidence="1 2" key="1">
    <citation type="submission" date="2019-07" db="EMBL/GenBank/DDBJ databases">
        <title>Sphingomonas AE3 Genome sequencing and assembly.</title>
        <authorList>
            <person name="Kim H."/>
        </authorList>
    </citation>
    <scope>NUCLEOTIDE SEQUENCE [LARGE SCALE GENOMIC DNA]</scope>
    <source>
        <strain evidence="1 2">AE3</strain>
    </source>
</reference>
<gene>
    <name evidence="1" type="ORF">FMM02_01200</name>
</gene>